<dbReference type="Gene3D" id="3.30.390.10">
    <property type="entry name" value="Enolase-like, N-terminal domain"/>
    <property type="match status" value="1"/>
</dbReference>
<dbReference type="GO" id="GO:0016052">
    <property type="term" value="P:carbohydrate catabolic process"/>
    <property type="evidence" value="ECO:0007669"/>
    <property type="project" value="TreeGrafter"/>
</dbReference>
<dbReference type="GO" id="GO:0000287">
    <property type="term" value="F:magnesium ion binding"/>
    <property type="evidence" value="ECO:0007669"/>
    <property type="project" value="TreeGrafter"/>
</dbReference>
<evidence type="ECO:0000313" key="5">
    <source>
        <dbReference type="EMBL" id="MBB0243722.1"/>
    </source>
</evidence>
<dbReference type="SUPFAM" id="SSF51604">
    <property type="entry name" value="Enolase C-terminal domain-like"/>
    <property type="match status" value="1"/>
</dbReference>
<dbReference type="SFLD" id="SFLDS00001">
    <property type="entry name" value="Enolase"/>
    <property type="match status" value="1"/>
</dbReference>
<dbReference type="InterPro" id="IPR013342">
    <property type="entry name" value="Mandelate_racemase_C"/>
</dbReference>
<dbReference type="Pfam" id="PF13378">
    <property type="entry name" value="MR_MLE_C"/>
    <property type="match status" value="1"/>
</dbReference>
<dbReference type="InterPro" id="IPR029065">
    <property type="entry name" value="Enolase_C-like"/>
</dbReference>
<proteinExistence type="predicted"/>
<gene>
    <name evidence="5" type="ORF">FNQ90_06250</name>
</gene>
<evidence type="ECO:0000313" key="6">
    <source>
        <dbReference type="Proteomes" id="UP000538929"/>
    </source>
</evidence>
<dbReference type="EMBL" id="VKHT01000112">
    <property type="protein sequence ID" value="MBB0243722.1"/>
    <property type="molecule type" value="Genomic_DNA"/>
</dbReference>
<dbReference type="GO" id="GO:0016836">
    <property type="term" value="F:hydro-lyase activity"/>
    <property type="evidence" value="ECO:0007669"/>
    <property type="project" value="TreeGrafter"/>
</dbReference>
<dbReference type="Pfam" id="PF02746">
    <property type="entry name" value="MR_MLE_N"/>
    <property type="match status" value="1"/>
</dbReference>
<feature type="domain" description="Mandelate racemase/muconate lactonizing enzyme C-terminal" evidence="4">
    <location>
        <begin position="153"/>
        <end position="250"/>
    </location>
</feature>
<dbReference type="SMART" id="SM00922">
    <property type="entry name" value="MR_MLE"/>
    <property type="match status" value="1"/>
</dbReference>
<protein>
    <submittedName>
        <fullName evidence="5">Mandelate racemase/muconate lactonizing enzyme family protein</fullName>
    </submittedName>
</protein>
<dbReference type="SUPFAM" id="SSF54826">
    <property type="entry name" value="Enolase N-terminal domain-like"/>
    <property type="match status" value="1"/>
</dbReference>
<keyword evidence="6" id="KW-1185">Reference proteome</keyword>
<dbReference type="PROSITE" id="PS00909">
    <property type="entry name" value="MR_MLE_2"/>
    <property type="match status" value="1"/>
</dbReference>
<accession>A0A7W3TBK0</accession>
<dbReference type="InterPro" id="IPR046945">
    <property type="entry name" value="RHMD-like"/>
</dbReference>
<comment type="caution">
    <text evidence="5">The sequence shown here is derived from an EMBL/GenBank/DDBJ whole genome shotgun (WGS) entry which is preliminary data.</text>
</comment>
<dbReference type="Proteomes" id="UP000538929">
    <property type="component" value="Unassembled WGS sequence"/>
</dbReference>
<sequence>MTPSPPAAPTGPPPVTGLRVRAFRVDLPRPWGPDVPANHVVLAEVTLADGRAGTGFTWTPQVGATAVHALLTGDVRDALIGLPSHPETVWDALWAHLHEAGGGGIPTLAMAAVDTALWDLRARAAGHTLADELGRRRDSVPVYGSGVNLHYPLEELVDQARRWAAAGYPAVKIKVGHLDPARDVERVAAVRDIVGPDVRLMIDANQRWDLFRARRALRALADLDPHWIEEPLPADDLTGHLRLREECGVPLAVGENIRTVHGFRDWLAAGACDVVQPNLARVGGITPFRRIVELARVHDVPVYPHLLPDISGQLACALPSPAMVEEVEDASFAALGMLREPFPVRIEGSRLRLTGTPGHGMDFDTTGLTVVADDAGPTAGGGR</sequence>
<evidence type="ECO:0000256" key="1">
    <source>
        <dbReference type="ARBA" id="ARBA00001946"/>
    </source>
</evidence>
<dbReference type="AlphaFoldDB" id="A0A7W3TBK0"/>
<dbReference type="GO" id="GO:0009063">
    <property type="term" value="P:amino acid catabolic process"/>
    <property type="evidence" value="ECO:0007669"/>
    <property type="project" value="InterPro"/>
</dbReference>
<evidence type="ECO:0000259" key="4">
    <source>
        <dbReference type="SMART" id="SM00922"/>
    </source>
</evidence>
<dbReference type="PANTHER" id="PTHR13794:SF58">
    <property type="entry name" value="MITOCHONDRIAL ENOLASE SUPERFAMILY MEMBER 1"/>
    <property type="match status" value="1"/>
</dbReference>
<evidence type="ECO:0000256" key="2">
    <source>
        <dbReference type="ARBA" id="ARBA00022723"/>
    </source>
</evidence>
<dbReference type="InterPro" id="IPR018110">
    <property type="entry name" value="Mandel_Rmase/mucon_lact_enz_CS"/>
</dbReference>
<name>A0A7W3TBK0_9ACTN</name>
<dbReference type="Gene3D" id="3.20.20.120">
    <property type="entry name" value="Enolase-like C-terminal domain"/>
    <property type="match status" value="1"/>
</dbReference>
<reference evidence="6" key="1">
    <citation type="submission" date="2019-10" db="EMBL/GenBank/DDBJ databases">
        <title>Streptomyces sp. nov., a novel actinobacterium isolated from alkaline environment.</title>
        <authorList>
            <person name="Golinska P."/>
        </authorList>
    </citation>
    <scope>NUCLEOTIDE SEQUENCE [LARGE SCALE GENOMIC DNA]</scope>
    <source>
        <strain evidence="6">DSM 42118</strain>
    </source>
</reference>
<keyword evidence="3" id="KW-0460">Magnesium</keyword>
<keyword evidence="2" id="KW-0479">Metal-binding</keyword>
<dbReference type="PANTHER" id="PTHR13794">
    <property type="entry name" value="ENOLASE SUPERFAMILY, MANDELATE RACEMASE"/>
    <property type="match status" value="1"/>
</dbReference>
<dbReference type="InterPro" id="IPR029017">
    <property type="entry name" value="Enolase-like_N"/>
</dbReference>
<dbReference type="InterPro" id="IPR036849">
    <property type="entry name" value="Enolase-like_C_sf"/>
</dbReference>
<evidence type="ECO:0000256" key="3">
    <source>
        <dbReference type="ARBA" id="ARBA00022842"/>
    </source>
</evidence>
<dbReference type="CDD" id="cd03316">
    <property type="entry name" value="MR_like"/>
    <property type="match status" value="1"/>
</dbReference>
<dbReference type="InterPro" id="IPR013341">
    <property type="entry name" value="Mandelate_racemase_N_dom"/>
</dbReference>
<organism evidence="5 6">
    <name type="scientific">Streptomyces alkaliphilus</name>
    <dbReference type="NCBI Taxonomy" id="1472722"/>
    <lineage>
        <taxon>Bacteria</taxon>
        <taxon>Bacillati</taxon>
        <taxon>Actinomycetota</taxon>
        <taxon>Actinomycetes</taxon>
        <taxon>Kitasatosporales</taxon>
        <taxon>Streptomycetaceae</taxon>
        <taxon>Streptomyces</taxon>
    </lineage>
</organism>
<comment type="cofactor">
    <cofactor evidence="1">
        <name>Mg(2+)</name>
        <dbReference type="ChEBI" id="CHEBI:18420"/>
    </cofactor>
</comment>